<dbReference type="PANTHER" id="PTHR33317">
    <property type="entry name" value="POLYNUCLEOTIDYL TRANSFERASE, RIBONUCLEASE H-LIKE SUPERFAMILY PROTEIN"/>
    <property type="match status" value="1"/>
</dbReference>
<dbReference type="GO" id="GO:0000967">
    <property type="term" value="P:rRNA 5'-end processing"/>
    <property type="evidence" value="ECO:0007669"/>
    <property type="project" value="UniProtKB-UniRule"/>
</dbReference>
<proteinExistence type="inferred from homology"/>
<dbReference type="EC" id="3.1.-.-" evidence="5"/>
<dbReference type="InterPro" id="IPR037027">
    <property type="entry name" value="YqgF/RNaseH-like_dom_sf"/>
</dbReference>
<dbReference type="AlphaFoldDB" id="A0A1G8FWP6"/>
<comment type="subcellular location">
    <subcellularLocation>
        <location evidence="5">Cytoplasm</location>
    </subcellularLocation>
</comment>
<keyword evidence="1 5" id="KW-0963">Cytoplasm</keyword>
<name>A0A1G8FWP6_9CLOT</name>
<keyword evidence="3 5" id="KW-0540">Nuclease</keyword>
<sequence length="140" mass="15692">MMRYIGLDVGDRTIGVAVSDPLNYTAQGITTVRRKSLEKDLENLHEIFDSYEIQEIIVGLPKNMNGTIGPQAEKAMEFGAVLEKEFGLTVVFWDERLTTMAATRAMLEADMSRKKRKGLVDKIAATYILQGYLDKLSSTK</sequence>
<accession>A0A1G8FWP6</accession>
<evidence type="ECO:0000256" key="3">
    <source>
        <dbReference type="ARBA" id="ARBA00022722"/>
    </source>
</evidence>
<evidence type="ECO:0000259" key="6">
    <source>
        <dbReference type="SMART" id="SM00732"/>
    </source>
</evidence>
<evidence type="ECO:0000313" key="7">
    <source>
        <dbReference type="EMBL" id="SDH86490.1"/>
    </source>
</evidence>
<dbReference type="Pfam" id="PF03652">
    <property type="entry name" value="RuvX"/>
    <property type="match status" value="1"/>
</dbReference>
<dbReference type="Gene3D" id="3.30.420.140">
    <property type="entry name" value="YqgF/RNase H-like domain"/>
    <property type="match status" value="1"/>
</dbReference>
<evidence type="ECO:0000313" key="8">
    <source>
        <dbReference type="Proteomes" id="UP000183255"/>
    </source>
</evidence>
<dbReference type="InterPro" id="IPR006641">
    <property type="entry name" value="YqgF/RNaseH-like_dom"/>
</dbReference>
<organism evidence="7 8">
    <name type="scientific">Proteiniclasticum ruminis</name>
    <dbReference type="NCBI Taxonomy" id="398199"/>
    <lineage>
        <taxon>Bacteria</taxon>
        <taxon>Bacillati</taxon>
        <taxon>Bacillota</taxon>
        <taxon>Clostridia</taxon>
        <taxon>Eubacteriales</taxon>
        <taxon>Clostridiaceae</taxon>
        <taxon>Proteiniclasticum</taxon>
    </lineage>
</organism>
<dbReference type="NCBIfam" id="TIGR00250">
    <property type="entry name" value="RNAse_H_YqgF"/>
    <property type="match status" value="1"/>
</dbReference>
<dbReference type="InterPro" id="IPR005227">
    <property type="entry name" value="YqgF"/>
</dbReference>
<dbReference type="InterPro" id="IPR012337">
    <property type="entry name" value="RNaseH-like_sf"/>
</dbReference>
<evidence type="ECO:0000256" key="4">
    <source>
        <dbReference type="ARBA" id="ARBA00022801"/>
    </source>
</evidence>
<dbReference type="HAMAP" id="MF_00651">
    <property type="entry name" value="Nuclease_YqgF"/>
    <property type="match status" value="1"/>
</dbReference>
<feature type="domain" description="YqgF/RNase H-like" evidence="6">
    <location>
        <begin position="2"/>
        <end position="102"/>
    </location>
</feature>
<dbReference type="EMBL" id="FNDZ01000001">
    <property type="protein sequence ID" value="SDH86490.1"/>
    <property type="molecule type" value="Genomic_DNA"/>
</dbReference>
<dbReference type="PANTHER" id="PTHR33317:SF4">
    <property type="entry name" value="POLYNUCLEOTIDYL TRANSFERASE, RIBONUCLEASE H-LIKE SUPERFAMILY PROTEIN"/>
    <property type="match status" value="1"/>
</dbReference>
<dbReference type="SUPFAM" id="SSF53098">
    <property type="entry name" value="Ribonuclease H-like"/>
    <property type="match status" value="1"/>
</dbReference>
<dbReference type="SMART" id="SM00732">
    <property type="entry name" value="YqgFc"/>
    <property type="match status" value="1"/>
</dbReference>
<evidence type="ECO:0000256" key="5">
    <source>
        <dbReference type="HAMAP-Rule" id="MF_00651"/>
    </source>
</evidence>
<dbReference type="Proteomes" id="UP000183255">
    <property type="component" value="Unassembled WGS sequence"/>
</dbReference>
<protein>
    <recommendedName>
        <fullName evidence="5">Putative pre-16S rRNA nuclease</fullName>
        <ecNumber evidence="5">3.1.-.-</ecNumber>
    </recommendedName>
</protein>
<evidence type="ECO:0000256" key="1">
    <source>
        <dbReference type="ARBA" id="ARBA00022490"/>
    </source>
</evidence>
<dbReference type="GO" id="GO:0005829">
    <property type="term" value="C:cytosol"/>
    <property type="evidence" value="ECO:0007669"/>
    <property type="project" value="TreeGrafter"/>
</dbReference>
<keyword evidence="4 5" id="KW-0378">Hydrolase</keyword>
<reference evidence="7 8" key="1">
    <citation type="submission" date="2016-10" db="EMBL/GenBank/DDBJ databases">
        <authorList>
            <person name="de Groot N.N."/>
        </authorList>
    </citation>
    <scope>NUCLEOTIDE SEQUENCE [LARGE SCALE GENOMIC DNA]</scope>
    <source>
        <strain evidence="7 8">CGMCC 1.5058</strain>
    </source>
</reference>
<dbReference type="CDD" id="cd16964">
    <property type="entry name" value="YqgF"/>
    <property type="match status" value="1"/>
</dbReference>
<dbReference type="GO" id="GO:0004518">
    <property type="term" value="F:nuclease activity"/>
    <property type="evidence" value="ECO:0007669"/>
    <property type="project" value="UniProtKB-KW"/>
</dbReference>
<dbReference type="GO" id="GO:0016788">
    <property type="term" value="F:hydrolase activity, acting on ester bonds"/>
    <property type="evidence" value="ECO:0007669"/>
    <property type="project" value="UniProtKB-UniRule"/>
</dbReference>
<comment type="function">
    <text evidence="5">Could be a nuclease involved in processing of the 5'-end of pre-16S rRNA.</text>
</comment>
<gene>
    <name evidence="7" type="ORF">SAMN05421804_10163</name>
</gene>
<keyword evidence="2 5" id="KW-0690">Ribosome biogenesis</keyword>
<evidence type="ECO:0000256" key="2">
    <source>
        <dbReference type="ARBA" id="ARBA00022517"/>
    </source>
</evidence>
<comment type="similarity">
    <text evidence="5">Belongs to the YqgF HJR family.</text>
</comment>